<dbReference type="InterPro" id="IPR012763">
    <property type="entry name" value="DNA_pol_III_sug/sutau_N"/>
</dbReference>
<evidence type="ECO:0000256" key="2">
    <source>
        <dbReference type="ARBA" id="ARBA00012417"/>
    </source>
</evidence>
<dbReference type="Pfam" id="PF12169">
    <property type="entry name" value="DNA_pol3_gamma3"/>
    <property type="match status" value="1"/>
</dbReference>
<dbReference type="NCBIfam" id="TIGR02397">
    <property type="entry name" value="dnaX_nterm"/>
    <property type="match status" value="1"/>
</dbReference>
<feature type="compositionally biased region" description="Low complexity" evidence="12">
    <location>
        <begin position="526"/>
        <end position="536"/>
    </location>
</feature>
<dbReference type="GO" id="GO:0003887">
    <property type="term" value="F:DNA-directed DNA polymerase activity"/>
    <property type="evidence" value="ECO:0007669"/>
    <property type="project" value="UniProtKB-KW"/>
</dbReference>
<feature type="compositionally biased region" description="Low complexity" evidence="12">
    <location>
        <begin position="546"/>
        <end position="558"/>
    </location>
</feature>
<dbReference type="InterPro" id="IPR050238">
    <property type="entry name" value="DNA_Rep/Repair_Clamp_Loader"/>
</dbReference>
<dbReference type="InterPro" id="IPR022754">
    <property type="entry name" value="DNA_pol_III_gamma-3"/>
</dbReference>
<dbReference type="PANTHER" id="PTHR11669">
    <property type="entry name" value="REPLICATION FACTOR C / DNA POLYMERASE III GAMMA-TAU SUBUNIT"/>
    <property type="match status" value="1"/>
</dbReference>
<dbReference type="Gene3D" id="1.20.272.10">
    <property type="match status" value="1"/>
</dbReference>
<dbReference type="GO" id="GO:0009360">
    <property type="term" value="C:DNA polymerase III complex"/>
    <property type="evidence" value="ECO:0007669"/>
    <property type="project" value="InterPro"/>
</dbReference>
<dbReference type="NCBIfam" id="NF004046">
    <property type="entry name" value="PRK05563.1"/>
    <property type="match status" value="1"/>
</dbReference>
<feature type="compositionally biased region" description="Polar residues" evidence="12">
    <location>
        <begin position="460"/>
        <end position="506"/>
    </location>
</feature>
<evidence type="ECO:0000256" key="6">
    <source>
        <dbReference type="ARBA" id="ARBA00022723"/>
    </source>
</evidence>
<dbReference type="GO" id="GO:0046872">
    <property type="term" value="F:metal ion binding"/>
    <property type="evidence" value="ECO:0007669"/>
    <property type="project" value="UniProtKB-KW"/>
</dbReference>
<dbReference type="EMBL" id="UINC01001293">
    <property type="protein sequence ID" value="SUZ76825.1"/>
    <property type="molecule type" value="Genomic_DNA"/>
</dbReference>
<name>A0A381QBW0_9ZZZZ</name>
<dbReference type="Pfam" id="PF22608">
    <property type="entry name" value="DNAX_ATPase_lid"/>
    <property type="match status" value="1"/>
</dbReference>
<comment type="catalytic activity">
    <reaction evidence="11">
        <text>DNA(n) + a 2'-deoxyribonucleoside 5'-triphosphate = DNA(n+1) + diphosphate</text>
        <dbReference type="Rhea" id="RHEA:22508"/>
        <dbReference type="Rhea" id="RHEA-COMP:17339"/>
        <dbReference type="Rhea" id="RHEA-COMP:17340"/>
        <dbReference type="ChEBI" id="CHEBI:33019"/>
        <dbReference type="ChEBI" id="CHEBI:61560"/>
        <dbReference type="ChEBI" id="CHEBI:173112"/>
        <dbReference type="EC" id="2.7.7.7"/>
    </reaction>
</comment>
<keyword evidence="5" id="KW-0235">DNA replication</keyword>
<dbReference type="InterPro" id="IPR045085">
    <property type="entry name" value="HLD_clamp_pol_III_gamma_tau"/>
</dbReference>
<dbReference type="GO" id="GO:0006261">
    <property type="term" value="P:DNA-templated DNA replication"/>
    <property type="evidence" value="ECO:0007669"/>
    <property type="project" value="TreeGrafter"/>
</dbReference>
<evidence type="ECO:0000256" key="8">
    <source>
        <dbReference type="ARBA" id="ARBA00022833"/>
    </source>
</evidence>
<evidence type="ECO:0000256" key="11">
    <source>
        <dbReference type="ARBA" id="ARBA00049244"/>
    </source>
</evidence>
<evidence type="ECO:0000256" key="10">
    <source>
        <dbReference type="ARBA" id="ARBA00022932"/>
    </source>
</evidence>
<dbReference type="SUPFAM" id="SSF48019">
    <property type="entry name" value="post-AAA+ oligomerization domain-like"/>
    <property type="match status" value="1"/>
</dbReference>
<organism evidence="14">
    <name type="scientific">marine metagenome</name>
    <dbReference type="NCBI Taxonomy" id="408172"/>
    <lineage>
        <taxon>unclassified sequences</taxon>
        <taxon>metagenomes</taxon>
        <taxon>ecological metagenomes</taxon>
    </lineage>
</organism>
<dbReference type="EC" id="2.7.7.7" evidence="2"/>
<dbReference type="FunFam" id="3.40.50.300:FF:000014">
    <property type="entry name" value="DNA polymerase III subunit gamma/tau"/>
    <property type="match status" value="1"/>
</dbReference>
<feature type="region of interest" description="Disordered" evidence="12">
    <location>
        <begin position="408"/>
        <end position="427"/>
    </location>
</feature>
<keyword evidence="7" id="KW-0547">Nucleotide-binding</keyword>
<protein>
    <recommendedName>
        <fullName evidence="2">DNA-directed DNA polymerase</fullName>
        <ecNumber evidence="2">2.7.7.7</ecNumber>
    </recommendedName>
</protein>
<evidence type="ECO:0000256" key="7">
    <source>
        <dbReference type="ARBA" id="ARBA00022741"/>
    </source>
</evidence>
<proteinExistence type="inferred from homology"/>
<gene>
    <name evidence="14" type="ORF">METZ01_LOCUS29679</name>
</gene>
<evidence type="ECO:0000259" key="13">
    <source>
        <dbReference type="SMART" id="SM00382"/>
    </source>
</evidence>
<dbReference type="CDD" id="cd00009">
    <property type="entry name" value="AAA"/>
    <property type="match status" value="1"/>
</dbReference>
<dbReference type="AlphaFoldDB" id="A0A381QBW0"/>
<dbReference type="Pfam" id="PF13177">
    <property type="entry name" value="DNA_pol3_delta2"/>
    <property type="match status" value="1"/>
</dbReference>
<evidence type="ECO:0000256" key="12">
    <source>
        <dbReference type="SAM" id="MobiDB-lite"/>
    </source>
</evidence>
<keyword evidence="6" id="KW-0479">Metal-binding</keyword>
<dbReference type="InterPro" id="IPR027417">
    <property type="entry name" value="P-loop_NTPase"/>
</dbReference>
<feature type="region of interest" description="Disordered" evidence="12">
    <location>
        <begin position="460"/>
        <end position="571"/>
    </location>
</feature>
<dbReference type="InterPro" id="IPR008921">
    <property type="entry name" value="DNA_pol3_clamp-load_cplx_C"/>
</dbReference>
<evidence type="ECO:0000256" key="9">
    <source>
        <dbReference type="ARBA" id="ARBA00022840"/>
    </source>
</evidence>
<keyword evidence="9" id="KW-0067">ATP-binding</keyword>
<dbReference type="GO" id="GO:0005524">
    <property type="term" value="F:ATP binding"/>
    <property type="evidence" value="ECO:0007669"/>
    <property type="project" value="UniProtKB-KW"/>
</dbReference>
<dbReference type="Gene3D" id="1.10.8.60">
    <property type="match status" value="1"/>
</dbReference>
<keyword evidence="4" id="KW-0548">Nucleotidyltransferase</keyword>
<dbReference type="SUPFAM" id="SSF52540">
    <property type="entry name" value="P-loop containing nucleoside triphosphate hydrolases"/>
    <property type="match status" value="1"/>
</dbReference>
<comment type="similarity">
    <text evidence="1">Belongs to the DnaX/STICHEL family.</text>
</comment>
<evidence type="ECO:0000313" key="14">
    <source>
        <dbReference type="EMBL" id="SUZ76825.1"/>
    </source>
</evidence>
<evidence type="ECO:0000256" key="5">
    <source>
        <dbReference type="ARBA" id="ARBA00022705"/>
    </source>
</evidence>
<dbReference type="InterPro" id="IPR003593">
    <property type="entry name" value="AAA+_ATPase"/>
</dbReference>
<dbReference type="PANTHER" id="PTHR11669:SF0">
    <property type="entry name" value="PROTEIN STICHEL-LIKE 2"/>
    <property type="match status" value="1"/>
</dbReference>
<dbReference type="SMART" id="SM00382">
    <property type="entry name" value="AAA"/>
    <property type="match status" value="1"/>
</dbReference>
<keyword evidence="3" id="KW-0808">Transferase</keyword>
<evidence type="ECO:0000256" key="1">
    <source>
        <dbReference type="ARBA" id="ARBA00006360"/>
    </source>
</evidence>
<reference evidence="14" key="1">
    <citation type="submission" date="2018-05" db="EMBL/GenBank/DDBJ databases">
        <authorList>
            <person name="Lanie J.A."/>
            <person name="Ng W.-L."/>
            <person name="Kazmierczak K.M."/>
            <person name="Andrzejewski T.M."/>
            <person name="Davidsen T.M."/>
            <person name="Wayne K.J."/>
            <person name="Tettelin H."/>
            <person name="Glass J.I."/>
            <person name="Rusch D."/>
            <person name="Podicherti R."/>
            <person name="Tsui H.-C.T."/>
            <person name="Winkler M.E."/>
        </authorList>
    </citation>
    <scope>NUCLEOTIDE SEQUENCE</scope>
</reference>
<feature type="domain" description="AAA+ ATPase" evidence="13">
    <location>
        <begin position="37"/>
        <end position="179"/>
    </location>
</feature>
<dbReference type="CDD" id="cd18137">
    <property type="entry name" value="HLD_clamp_pol_III_gamma_tau"/>
    <property type="match status" value="1"/>
</dbReference>
<accession>A0A381QBW0</accession>
<dbReference type="GO" id="GO:0003677">
    <property type="term" value="F:DNA binding"/>
    <property type="evidence" value="ECO:0007669"/>
    <property type="project" value="InterPro"/>
</dbReference>
<sequence>MSYVVLARRLRPSRFDDLIGQETAAQTLRNAVLADRVAHAFLFSGSRGVGKTSAARILTRALNCQNPDNGDPCNSCENCVEINQNASPDVYEIDAASNRGIDNIRELRENVNYVPARCRYKVYIIDEAHMLTLESFNALLKTLEEPPSYVKFIFATTDPHKIPQTIISRCQRYDFLRIPIKTMADFLEKVVRNENLELSRRAIEMIARNSVGGMRDALTAIDQILSFSGTGASDQKVAQILGILDSESRFAFTEALLRKNEGEALRYFQELHEHGHDAHDILADLLQTIKTTALVRSLGTSPALFQDISGDDLEVFAALAKAVSADELQQIFRILLDLEEQMKRSGHTKICFEMTILQIASIEPLVGLPEIISGIQNIRSGEPPVETTAENSTSVKVALEDPVLPVTDNSAEKHQHSPPADSEVKKPLADASVIKNILQSGNKETHKVADNPDYAVNSEPETAVTQVKEQEQTSYSQQNENNSSVAETSVSLERSIQDASVSQQGFTQTQETQEAYTQTPDTHEVQQIQQAPETQQIKAITETPKIQKTNTQTQQIQQAPRTPGIPQTSTQTQVAKVEIVEKEKALVPENNAQSPEQPAKEWTDFAAEVQKRSSKLASFVRNAVPQSLSGTQLKLAFKSGNYPSMFTEQNRSFLEEIATGWCGHAVHVSCEISPIVTSRRTIVEHDQILLEQARELKRKNAREFPQVKDILSVFTNSKISAIEFSDA</sequence>
<feature type="compositionally biased region" description="Low complexity" evidence="12">
    <location>
        <begin position="507"/>
        <end position="519"/>
    </location>
</feature>
<evidence type="ECO:0000256" key="3">
    <source>
        <dbReference type="ARBA" id="ARBA00022679"/>
    </source>
</evidence>
<keyword evidence="8" id="KW-0862">Zinc</keyword>
<evidence type="ECO:0000256" key="4">
    <source>
        <dbReference type="ARBA" id="ARBA00022695"/>
    </source>
</evidence>
<keyword evidence="10" id="KW-0239">DNA-directed DNA polymerase</keyword>
<dbReference type="Gene3D" id="3.40.50.300">
    <property type="entry name" value="P-loop containing nucleotide triphosphate hydrolases"/>
    <property type="match status" value="1"/>
</dbReference>